<gene>
    <name evidence="1" type="ORF">FOQG_15382</name>
</gene>
<dbReference type="AlphaFoldDB" id="X0BM99"/>
<sequence>MVRLLGLRIFSRLLLATLTASSAPVSLSVPSIS</sequence>
<protein>
    <submittedName>
        <fullName evidence="1">Uncharacterized protein</fullName>
    </submittedName>
</protein>
<evidence type="ECO:0000313" key="1">
    <source>
        <dbReference type="EMBL" id="EXK80028.1"/>
    </source>
</evidence>
<evidence type="ECO:0000313" key="2">
    <source>
        <dbReference type="Proteomes" id="UP000030663"/>
    </source>
</evidence>
<name>X0BM99_FUSOX</name>
<dbReference type="EMBL" id="KI979341">
    <property type="protein sequence ID" value="EXK80028.1"/>
    <property type="molecule type" value="Genomic_DNA"/>
</dbReference>
<keyword evidence="2" id="KW-1185">Reference proteome</keyword>
<dbReference type="HOGENOM" id="CLU_3384841_0_0_1"/>
<reference evidence="1 2" key="1">
    <citation type="submission" date="2011-11" db="EMBL/GenBank/DDBJ databases">
        <title>The Genome Sequence of Fusarium oxysporum PHW815.</title>
        <authorList>
            <consortium name="The Broad Institute Genome Sequencing Platform"/>
            <person name="Ma L.-J."/>
            <person name="Gale L.R."/>
            <person name="Schwartz D.C."/>
            <person name="Zhou S."/>
            <person name="Corby-Kistler H."/>
            <person name="Young S.K."/>
            <person name="Zeng Q."/>
            <person name="Gargeya S."/>
            <person name="Fitzgerald M."/>
            <person name="Haas B."/>
            <person name="Abouelleil A."/>
            <person name="Alvarado L."/>
            <person name="Arachchi H.M."/>
            <person name="Berlin A."/>
            <person name="Brown A."/>
            <person name="Chapman S.B."/>
            <person name="Chen Z."/>
            <person name="Dunbar C."/>
            <person name="Freedman E."/>
            <person name="Gearin G."/>
            <person name="Goldberg J."/>
            <person name="Griggs A."/>
            <person name="Gujja S."/>
            <person name="Heiman D."/>
            <person name="Howarth C."/>
            <person name="Larson L."/>
            <person name="Lui A."/>
            <person name="MacDonald P.J.P."/>
            <person name="Montmayeur A."/>
            <person name="Murphy C."/>
            <person name="Neiman D."/>
            <person name="Pearson M."/>
            <person name="Priest M."/>
            <person name="Roberts A."/>
            <person name="Saif S."/>
            <person name="Shea T."/>
            <person name="Shenoy N."/>
            <person name="Sisk P."/>
            <person name="Stolte C."/>
            <person name="Sykes S."/>
            <person name="Wortman J."/>
            <person name="Nusbaum C."/>
            <person name="Birren B."/>
        </authorList>
    </citation>
    <scope>NUCLEOTIDE SEQUENCE [LARGE SCALE GENOMIC DNA]</scope>
    <source>
        <strain evidence="1 2">54005</strain>
    </source>
</reference>
<organism evidence="1 2">
    <name type="scientific">Fusarium oxysporum f. sp. raphani 54005</name>
    <dbReference type="NCBI Taxonomy" id="1089458"/>
    <lineage>
        <taxon>Eukaryota</taxon>
        <taxon>Fungi</taxon>
        <taxon>Dikarya</taxon>
        <taxon>Ascomycota</taxon>
        <taxon>Pezizomycotina</taxon>
        <taxon>Sordariomycetes</taxon>
        <taxon>Hypocreomycetidae</taxon>
        <taxon>Hypocreales</taxon>
        <taxon>Nectriaceae</taxon>
        <taxon>Fusarium</taxon>
        <taxon>Fusarium oxysporum species complex</taxon>
    </lineage>
</organism>
<accession>X0BM99</accession>
<dbReference type="Proteomes" id="UP000030663">
    <property type="component" value="Unassembled WGS sequence"/>
</dbReference>
<proteinExistence type="predicted"/>